<organism evidence="4 5">
    <name type="scientific">Cyclostephanos tholiformis</name>
    <dbReference type="NCBI Taxonomy" id="382380"/>
    <lineage>
        <taxon>Eukaryota</taxon>
        <taxon>Sar</taxon>
        <taxon>Stramenopiles</taxon>
        <taxon>Ochrophyta</taxon>
        <taxon>Bacillariophyta</taxon>
        <taxon>Coscinodiscophyceae</taxon>
        <taxon>Thalassiosirophycidae</taxon>
        <taxon>Stephanodiscales</taxon>
        <taxon>Stephanodiscaceae</taxon>
        <taxon>Cyclostephanos</taxon>
    </lineage>
</organism>
<keyword evidence="5" id="KW-1185">Reference proteome</keyword>
<protein>
    <submittedName>
        <fullName evidence="4">Uncharacterized protein</fullName>
    </submittedName>
</protein>
<dbReference type="EMBL" id="JALLPB020000280">
    <property type="protein sequence ID" value="KAL3811110.1"/>
    <property type="molecule type" value="Genomic_DNA"/>
</dbReference>
<evidence type="ECO:0000256" key="2">
    <source>
        <dbReference type="ARBA" id="ARBA00022603"/>
    </source>
</evidence>
<dbReference type="Proteomes" id="UP001530377">
    <property type="component" value="Unassembled WGS sequence"/>
</dbReference>
<dbReference type="PANTHER" id="PTHR12176">
    <property type="entry name" value="SAM-DEPENDENT METHYLTRANSFERASE SUPERFAMILY PROTEIN"/>
    <property type="match status" value="1"/>
</dbReference>
<dbReference type="InterPro" id="IPR051419">
    <property type="entry name" value="Lys/N-term_MeTrsfase_sf"/>
</dbReference>
<name>A0ABD3RTE1_9STRA</name>
<dbReference type="InterPro" id="IPR029063">
    <property type="entry name" value="SAM-dependent_MTases_sf"/>
</dbReference>
<dbReference type="SUPFAM" id="SSF53335">
    <property type="entry name" value="S-adenosyl-L-methionine-dependent methyltransferases"/>
    <property type="match status" value="1"/>
</dbReference>
<dbReference type="Gene3D" id="3.40.50.150">
    <property type="entry name" value="Vaccinia Virus protein VP39"/>
    <property type="match status" value="1"/>
</dbReference>
<dbReference type="AlphaFoldDB" id="A0ABD3RTE1"/>
<sequence>MDGDGQKVKTKDYWDSFYSSLPSAGDINAMVDENLVQTSSSALEWIVPYSAVLETISSIFPQSNQAKSRASVSVNVLEIGCGVSQLSLTLLQRLLLNRQDADPCDDHRAYCFVATDISPICIEHNRIRDDSLINSLDTADGSLGYELLDVLDDKSSSAHHRSYDIILDKGTLDTFLFRSKRKQKGSSSHPPLLKPLLNNVHRWLRTGYESKYVVISPRPKIKSLRDFRGFASVRRIKVDASTLIVNNIVLVTSNNEKSKTTNSDVYLYECVKDDSYNPDDNLPYRGVVCDAEDEFICVKCGMSFKHFRGTVNVKDQGEVVWSRRWKNHVVHCKG</sequence>
<gene>
    <name evidence="4" type="ORF">ACHAXA_003928</name>
</gene>
<dbReference type="GO" id="GO:0008168">
    <property type="term" value="F:methyltransferase activity"/>
    <property type="evidence" value="ECO:0007669"/>
    <property type="project" value="UniProtKB-KW"/>
</dbReference>
<evidence type="ECO:0000313" key="4">
    <source>
        <dbReference type="EMBL" id="KAL3811110.1"/>
    </source>
</evidence>
<evidence type="ECO:0000256" key="1">
    <source>
        <dbReference type="ARBA" id="ARBA00008361"/>
    </source>
</evidence>
<comment type="caution">
    <text evidence="4">The sequence shown here is derived from an EMBL/GenBank/DDBJ whole genome shotgun (WGS) entry which is preliminary data.</text>
</comment>
<dbReference type="GO" id="GO:0032259">
    <property type="term" value="P:methylation"/>
    <property type="evidence" value="ECO:0007669"/>
    <property type="project" value="UniProtKB-KW"/>
</dbReference>
<reference evidence="4 5" key="1">
    <citation type="submission" date="2024-10" db="EMBL/GenBank/DDBJ databases">
        <title>Updated reference genomes for cyclostephanoid diatoms.</title>
        <authorList>
            <person name="Roberts W.R."/>
            <person name="Alverson A.J."/>
        </authorList>
    </citation>
    <scope>NUCLEOTIDE SEQUENCE [LARGE SCALE GENOMIC DNA]</scope>
    <source>
        <strain evidence="4 5">AJA228-03</strain>
    </source>
</reference>
<accession>A0ABD3RTE1</accession>
<evidence type="ECO:0000256" key="3">
    <source>
        <dbReference type="ARBA" id="ARBA00022679"/>
    </source>
</evidence>
<comment type="similarity">
    <text evidence="1">Belongs to the methyltransferase superfamily.</text>
</comment>
<evidence type="ECO:0000313" key="5">
    <source>
        <dbReference type="Proteomes" id="UP001530377"/>
    </source>
</evidence>
<proteinExistence type="inferred from homology"/>
<keyword evidence="2" id="KW-0489">Methyltransferase</keyword>
<keyword evidence="3" id="KW-0808">Transferase</keyword>